<dbReference type="InterPro" id="IPR027417">
    <property type="entry name" value="P-loop_NTPase"/>
</dbReference>
<dbReference type="SUPFAM" id="SSF52540">
    <property type="entry name" value="P-loop containing nucleoside triphosphate hydrolases"/>
    <property type="match status" value="1"/>
</dbReference>
<organism evidence="4 5">
    <name type="scientific">Spirochaeta africana (strain ATCC 700263 / DSM 8902 / Z-7692)</name>
    <dbReference type="NCBI Taxonomy" id="889378"/>
    <lineage>
        <taxon>Bacteria</taxon>
        <taxon>Pseudomonadati</taxon>
        <taxon>Spirochaetota</taxon>
        <taxon>Spirochaetia</taxon>
        <taxon>Spirochaetales</taxon>
        <taxon>Spirochaetaceae</taxon>
        <taxon>Spirochaeta</taxon>
    </lineage>
</organism>
<dbReference type="Gene3D" id="3.40.50.300">
    <property type="entry name" value="P-loop containing nucleotide triphosphate hydrolases"/>
    <property type="match status" value="1"/>
</dbReference>
<dbReference type="PANTHER" id="PTHR43582:SF2">
    <property type="entry name" value="LINEARMYCIN RESISTANCE ATP-BINDING PROTEIN LNRL"/>
    <property type="match status" value="1"/>
</dbReference>
<protein>
    <submittedName>
        <fullName evidence="4">ABC-type multidrug transport system, ATPase component</fullName>
    </submittedName>
</protein>
<evidence type="ECO:0000259" key="3">
    <source>
        <dbReference type="PROSITE" id="PS50893"/>
    </source>
</evidence>
<dbReference type="PROSITE" id="PS00211">
    <property type="entry name" value="ABC_TRANSPORTER_1"/>
    <property type="match status" value="1"/>
</dbReference>
<dbReference type="InterPro" id="IPR003439">
    <property type="entry name" value="ABC_transporter-like_ATP-bd"/>
</dbReference>
<reference evidence="5" key="1">
    <citation type="journal article" date="2013" name="Stand. Genomic Sci.">
        <title>Complete genome sequence of the halophilic bacterium Spirochaeta africana type strain (Z-7692(T)) from the alkaline Lake Magadi in the East African Rift.</title>
        <authorList>
            <person name="Liolos K."/>
            <person name="Abt B."/>
            <person name="Scheuner C."/>
            <person name="Teshima H."/>
            <person name="Held B."/>
            <person name="Lapidus A."/>
            <person name="Nolan M."/>
            <person name="Lucas S."/>
            <person name="Deshpande S."/>
            <person name="Cheng J.F."/>
            <person name="Tapia R."/>
            <person name="Goodwin L.A."/>
            <person name="Pitluck S."/>
            <person name="Pagani I."/>
            <person name="Ivanova N."/>
            <person name="Mavromatis K."/>
            <person name="Mikhailova N."/>
            <person name="Huntemann M."/>
            <person name="Pati A."/>
            <person name="Chen A."/>
            <person name="Palaniappan K."/>
            <person name="Land M."/>
            <person name="Rohde M."/>
            <person name="Tindall B.J."/>
            <person name="Detter J.C."/>
            <person name="Goker M."/>
            <person name="Bristow J."/>
            <person name="Eisen J.A."/>
            <person name="Markowitz V."/>
            <person name="Hugenholtz P."/>
            <person name="Woyke T."/>
            <person name="Klenk H.P."/>
            <person name="Kyrpides N.C."/>
        </authorList>
    </citation>
    <scope>NUCLEOTIDE SEQUENCE</scope>
    <source>
        <strain evidence="5">ATCC 700263 / DSM 8902 / Z-7692</strain>
    </source>
</reference>
<accession>H9UG85</accession>
<name>H9UG85_SPIAZ</name>
<dbReference type="RefSeq" id="WP_014454525.1">
    <property type="nucleotide sequence ID" value="NC_017098.1"/>
</dbReference>
<dbReference type="HOGENOM" id="CLU_000604_1_2_12"/>
<dbReference type="GO" id="GO:0016887">
    <property type="term" value="F:ATP hydrolysis activity"/>
    <property type="evidence" value="ECO:0007669"/>
    <property type="project" value="InterPro"/>
</dbReference>
<dbReference type="SMART" id="SM00382">
    <property type="entry name" value="AAA"/>
    <property type="match status" value="1"/>
</dbReference>
<dbReference type="PATRIC" id="fig|889378.3.peg.432"/>
<dbReference type="InterPro" id="IPR017871">
    <property type="entry name" value="ABC_transporter-like_CS"/>
</dbReference>
<evidence type="ECO:0000313" key="5">
    <source>
        <dbReference type="Proteomes" id="UP000007383"/>
    </source>
</evidence>
<dbReference type="Proteomes" id="UP000007383">
    <property type="component" value="Chromosome"/>
</dbReference>
<evidence type="ECO:0000313" key="4">
    <source>
        <dbReference type="EMBL" id="AFG36528.1"/>
    </source>
</evidence>
<gene>
    <name evidence="4" type="ordered locus">Spiaf_0424</name>
</gene>
<keyword evidence="5" id="KW-1185">Reference proteome</keyword>
<dbReference type="KEGG" id="sfc:Spiaf_0424"/>
<keyword evidence="2" id="KW-0067">ATP-binding</keyword>
<dbReference type="STRING" id="889378.Spiaf_0424"/>
<proteinExistence type="predicted"/>
<dbReference type="AlphaFoldDB" id="H9UG85"/>
<dbReference type="eggNOG" id="COG1131">
    <property type="taxonomic scope" value="Bacteria"/>
</dbReference>
<dbReference type="GO" id="GO:0005524">
    <property type="term" value="F:ATP binding"/>
    <property type="evidence" value="ECO:0007669"/>
    <property type="project" value="UniProtKB-KW"/>
</dbReference>
<evidence type="ECO:0000256" key="2">
    <source>
        <dbReference type="ARBA" id="ARBA00022840"/>
    </source>
</evidence>
<dbReference type="EMBL" id="CP003282">
    <property type="protein sequence ID" value="AFG36528.1"/>
    <property type="molecule type" value="Genomic_DNA"/>
</dbReference>
<dbReference type="InterPro" id="IPR003593">
    <property type="entry name" value="AAA+_ATPase"/>
</dbReference>
<dbReference type="Pfam" id="PF00005">
    <property type="entry name" value="ABC_tran"/>
    <property type="match status" value="1"/>
</dbReference>
<feature type="domain" description="ABC transporter" evidence="3">
    <location>
        <begin position="3"/>
        <end position="233"/>
    </location>
</feature>
<evidence type="ECO:0000256" key="1">
    <source>
        <dbReference type="ARBA" id="ARBA00022741"/>
    </source>
</evidence>
<keyword evidence="1" id="KW-0547">Nucleotide-binding</keyword>
<dbReference type="PANTHER" id="PTHR43582">
    <property type="entry name" value="LINEARMYCIN RESISTANCE ATP-BINDING PROTEIN LNRL"/>
    <property type="match status" value="1"/>
</dbReference>
<dbReference type="PROSITE" id="PS50893">
    <property type="entry name" value="ABC_TRANSPORTER_2"/>
    <property type="match status" value="1"/>
</dbReference>
<sequence length="310" mass="34411">MTISINQLVKRYGSFTAVDHIDLQIPQGEICGLLGPNGAGKTTTIKCIAGLHGFDAGRIEVFGLDRGQEHRRIQQRIGLVPQEVALYEDLSAYENALFFGRMYGLRGQALRDGVKQALEFTELWERRDQRPKQYSGGMKRRLNIACALVHSPELIILDEPTVGIDPQSRNHILESIRELNRRGTTVLYTSHYMEEVEAICSRVAIIDHGRVIADGSKEEVKNLIAEEEQITVAADHISEATLEAIRNMSGVLAVTHEEATLRIAAQRQAVRVGQIIERLSAGGAELHSVQLEQPSLEGVFLTLTGRSLRD</sequence>
<dbReference type="OrthoDB" id="9775135at2"/>